<dbReference type="AlphaFoldDB" id="A0A2I0B944"/>
<keyword evidence="2" id="KW-1185">Reference proteome</keyword>
<protein>
    <submittedName>
        <fullName evidence="1">Uncharacterized protein</fullName>
    </submittedName>
</protein>
<organism evidence="1 2">
    <name type="scientific">Apostasia shenzhenica</name>
    <dbReference type="NCBI Taxonomy" id="1088818"/>
    <lineage>
        <taxon>Eukaryota</taxon>
        <taxon>Viridiplantae</taxon>
        <taxon>Streptophyta</taxon>
        <taxon>Embryophyta</taxon>
        <taxon>Tracheophyta</taxon>
        <taxon>Spermatophyta</taxon>
        <taxon>Magnoliopsida</taxon>
        <taxon>Liliopsida</taxon>
        <taxon>Asparagales</taxon>
        <taxon>Orchidaceae</taxon>
        <taxon>Apostasioideae</taxon>
        <taxon>Apostasia</taxon>
    </lineage>
</organism>
<evidence type="ECO:0000313" key="1">
    <source>
        <dbReference type="EMBL" id="PKA64306.1"/>
    </source>
</evidence>
<gene>
    <name evidence="1" type="ORF">AXF42_Ash009526</name>
</gene>
<reference evidence="1 2" key="1">
    <citation type="journal article" date="2017" name="Nature">
        <title>The Apostasia genome and the evolution of orchids.</title>
        <authorList>
            <person name="Zhang G.Q."/>
            <person name="Liu K.W."/>
            <person name="Li Z."/>
            <person name="Lohaus R."/>
            <person name="Hsiao Y.Y."/>
            <person name="Niu S.C."/>
            <person name="Wang J.Y."/>
            <person name="Lin Y.C."/>
            <person name="Xu Q."/>
            <person name="Chen L.J."/>
            <person name="Yoshida K."/>
            <person name="Fujiwara S."/>
            <person name="Wang Z.W."/>
            <person name="Zhang Y.Q."/>
            <person name="Mitsuda N."/>
            <person name="Wang M."/>
            <person name="Liu G.H."/>
            <person name="Pecoraro L."/>
            <person name="Huang H.X."/>
            <person name="Xiao X.J."/>
            <person name="Lin M."/>
            <person name="Wu X.Y."/>
            <person name="Wu W.L."/>
            <person name="Chen Y.Y."/>
            <person name="Chang S.B."/>
            <person name="Sakamoto S."/>
            <person name="Ohme-Takagi M."/>
            <person name="Yagi M."/>
            <person name="Zeng S.J."/>
            <person name="Shen C.Y."/>
            <person name="Yeh C.M."/>
            <person name="Luo Y.B."/>
            <person name="Tsai W.C."/>
            <person name="Van de Peer Y."/>
            <person name="Liu Z.J."/>
        </authorList>
    </citation>
    <scope>NUCLEOTIDE SEQUENCE [LARGE SCALE GENOMIC DNA]</scope>
    <source>
        <strain evidence="2">cv. Shenzhen</strain>
        <tissue evidence="1">Stem</tissue>
    </source>
</reference>
<dbReference type="EMBL" id="KZ451905">
    <property type="protein sequence ID" value="PKA64306.1"/>
    <property type="molecule type" value="Genomic_DNA"/>
</dbReference>
<evidence type="ECO:0000313" key="2">
    <source>
        <dbReference type="Proteomes" id="UP000236161"/>
    </source>
</evidence>
<sequence>MQNCRISMAIAEKTTFRNRAQETAGRRRRARGINVERRTPWEERSGLRRRGGCGFCRSRAPGASLPAAADVEAVAVGAAAKEEDHIACVELLLLDEAAPALGEHVALAAGPVGVAEPPRLSGLVFEAQQKTLLPGLAVEREVLLRVLLRDHQPVQLPDVARRQRLLEHGLLVAAAHSFSLRRLGPVPEPVALAEGGLRGRVPEPSFRRGLVSGMICRHVEEEEEVEKGDRREEKSWD</sequence>
<name>A0A2I0B944_9ASPA</name>
<dbReference type="Proteomes" id="UP000236161">
    <property type="component" value="Unassembled WGS sequence"/>
</dbReference>
<accession>A0A2I0B944</accession>
<proteinExistence type="predicted"/>